<comment type="caution">
    <text evidence="1">The sequence shown here is derived from an EMBL/GenBank/DDBJ whole genome shotgun (WGS) entry which is preliminary data.</text>
</comment>
<sequence length="72" mass="8149">MGNDTKRKPASSFKVNFSRNGGRHETFKCGQQSIVISLSEEDKIWHGNDFSIGQYEILSVLRRGMTVIFTVV</sequence>
<dbReference type="AlphaFoldDB" id="A0A7J7L865"/>
<reference evidence="1 2" key="1">
    <citation type="journal article" date="2020" name="IScience">
        <title>Genome Sequencing of the Endangered Kingdonia uniflora (Circaeasteraceae, Ranunculales) Reveals Potential Mechanisms of Evolutionary Specialization.</title>
        <authorList>
            <person name="Sun Y."/>
            <person name="Deng T."/>
            <person name="Zhang A."/>
            <person name="Moore M.J."/>
            <person name="Landis J.B."/>
            <person name="Lin N."/>
            <person name="Zhang H."/>
            <person name="Zhang X."/>
            <person name="Huang J."/>
            <person name="Zhang X."/>
            <person name="Sun H."/>
            <person name="Wang H."/>
        </authorList>
    </citation>
    <scope>NUCLEOTIDE SEQUENCE [LARGE SCALE GENOMIC DNA]</scope>
    <source>
        <strain evidence="1">TB1705</strain>
        <tissue evidence="1">Leaf</tissue>
    </source>
</reference>
<protein>
    <submittedName>
        <fullName evidence="1">Uncharacterized protein</fullName>
    </submittedName>
</protein>
<name>A0A7J7L865_9MAGN</name>
<evidence type="ECO:0000313" key="2">
    <source>
        <dbReference type="Proteomes" id="UP000541444"/>
    </source>
</evidence>
<gene>
    <name evidence="1" type="ORF">GIB67_025983</name>
</gene>
<organism evidence="1 2">
    <name type="scientific">Kingdonia uniflora</name>
    <dbReference type="NCBI Taxonomy" id="39325"/>
    <lineage>
        <taxon>Eukaryota</taxon>
        <taxon>Viridiplantae</taxon>
        <taxon>Streptophyta</taxon>
        <taxon>Embryophyta</taxon>
        <taxon>Tracheophyta</taxon>
        <taxon>Spermatophyta</taxon>
        <taxon>Magnoliopsida</taxon>
        <taxon>Ranunculales</taxon>
        <taxon>Circaeasteraceae</taxon>
        <taxon>Kingdonia</taxon>
    </lineage>
</organism>
<keyword evidence="2" id="KW-1185">Reference proteome</keyword>
<proteinExistence type="predicted"/>
<accession>A0A7J7L865</accession>
<dbReference type="EMBL" id="JACGCM010002548">
    <property type="protein sequence ID" value="KAF6138821.1"/>
    <property type="molecule type" value="Genomic_DNA"/>
</dbReference>
<dbReference type="Proteomes" id="UP000541444">
    <property type="component" value="Unassembled WGS sequence"/>
</dbReference>
<evidence type="ECO:0000313" key="1">
    <source>
        <dbReference type="EMBL" id="KAF6138821.1"/>
    </source>
</evidence>
<feature type="non-terminal residue" evidence="1">
    <location>
        <position position="72"/>
    </location>
</feature>